<proteinExistence type="predicted"/>
<organism evidence="1 2">
    <name type="scientific">Aquicella lusitana</name>
    <dbReference type="NCBI Taxonomy" id="254246"/>
    <lineage>
        <taxon>Bacteria</taxon>
        <taxon>Pseudomonadati</taxon>
        <taxon>Pseudomonadota</taxon>
        <taxon>Gammaproteobacteria</taxon>
        <taxon>Legionellales</taxon>
        <taxon>Coxiellaceae</taxon>
        <taxon>Aquicella</taxon>
    </lineage>
</organism>
<dbReference type="OrthoDB" id="9945258at2"/>
<name>A0A370GE57_9COXI</name>
<evidence type="ECO:0000313" key="1">
    <source>
        <dbReference type="EMBL" id="RDI42098.1"/>
    </source>
</evidence>
<comment type="caution">
    <text evidence="1">The sequence shown here is derived from an EMBL/GenBank/DDBJ whole genome shotgun (WGS) entry which is preliminary data.</text>
</comment>
<dbReference type="EMBL" id="QQAX01000016">
    <property type="protein sequence ID" value="RDI42098.1"/>
    <property type="molecule type" value="Genomic_DNA"/>
</dbReference>
<evidence type="ECO:0000313" key="2">
    <source>
        <dbReference type="Proteomes" id="UP000254720"/>
    </source>
</evidence>
<sequence>MQRSNINALPPKAKLQDEINNKENNCSSAKKKKDNEFSEVKYHKKSWLFGFFGEKDGTTDVRYFGLKSEISSFASECYRMYTNCHSPKYRPVYDRKRTLVFGTYSPHYQLRADYESVGFITEKINKPITLSKVFDFLDYLKEDGHLLWSPYISSYYQGPNVEKYFEESRDRITYWYENSIKNIDEKFNESNGVMEESEFLNLKNIFIDFLSHLKETLLLKLENEQLQCKQEDNFNAERISNEIELLYKRSAHEFYQMIIGPIKQDLILKFEKYLLENGLPEIMAIGYALGEWSFKARDIIFDTNDYNVFKIDHERCLWEISHALLIDLNVTDLFGKAKKIISQQSISSQDIDEFPKRTNPPRFWPSSEDDHKYPQWFLDLLNKEQFKKRAYITLLAFSITPDKTMHSLGSLFFNPIYFEKIIEHVNKRKNNLGKALRHSKEFAEFLITISDTEIKSLFISHNSRWNKPKYDDICIDFEKIKIHLDELKDYLQRKKDKIDPLVNHIYTIKAPKML</sequence>
<dbReference type="AlphaFoldDB" id="A0A370GE57"/>
<protein>
    <submittedName>
        <fullName evidence="1">Uncharacterized protein</fullName>
    </submittedName>
</protein>
<dbReference type="RefSeq" id="WP_114834776.1">
    <property type="nucleotide sequence ID" value="NZ_LR699115.1"/>
</dbReference>
<reference evidence="1 2" key="1">
    <citation type="submission" date="2018-07" db="EMBL/GenBank/DDBJ databases">
        <title>Genomic Encyclopedia of Type Strains, Phase IV (KMG-IV): sequencing the most valuable type-strain genomes for metagenomic binning, comparative biology and taxonomic classification.</title>
        <authorList>
            <person name="Goeker M."/>
        </authorList>
    </citation>
    <scope>NUCLEOTIDE SEQUENCE [LARGE SCALE GENOMIC DNA]</scope>
    <source>
        <strain evidence="1 2">DSM 16500</strain>
    </source>
</reference>
<dbReference type="Proteomes" id="UP000254720">
    <property type="component" value="Unassembled WGS sequence"/>
</dbReference>
<gene>
    <name evidence="1" type="ORF">C8D86_11652</name>
</gene>
<keyword evidence="2" id="KW-1185">Reference proteome</keyword>
<accession>A0A370GE57</accession>